<proteinExistence type="predicted"/>
<dbReference type="InParanoid" id="A0A674JNC1"/>
<dbReference type="PROSITE" id="PS50041">
    <property type="entry name" value="C_TYPE_LECTIN_2"/>
    <property type="match status" value="1"/>
</dbReference>
<accession>A0A674JNC1</accession>
<evidence type="ECO:0000313" key="2">
    <source>
        <dbReference type="Ensembl" id="ENSTMTP00000021452.1"/>
    </source>
</evidence>
<protein>
    <recommendedName>
        <fullName evidence="1">C-type lectin domain-containing protein</fullName>
    </recommendedName>
</protein>
<dbReference type="Gene3D" id="3.10.100.10">
    <property type="entry name" value="Mannose-Binding Protein A, subunit A"/>
    <property type="match status" value="1"/>
</dbReference>
<dbReference type="SMART" id="SM00034">
    <property type="entry name" value="CLECT"/>
    <property type="match status" value="1"/>
</dbReference>
<dbReference type="AlphaFoldDB" id="A0A674JNC1"/>
<dbReference type="InterPro" id="IPR050111">
    <property type="entry name" value="C-type_lectin/snaclec_domain"/>
</dbReference>
<dbReference type="SUPFAM" id="SSF56436">
    <property type="entry name" value="C-type lectin-like"/>
    <property type="match status" value="1"/>
</dbReference>
<evidence type="ECO:0000313" key="3">
    <source>
        <dbReference type="Proteomes" id="UP000472274"/>
    </source>
</evidence>
<dbReference type="PANTHER" id="PTHR22803">
    <property type="entry name" value="MANNOSE, PHOSPHOLIPASE, LECTIN RECEPTOR RELATED"/>
    <property type="match status" value="1"/>
</dbReference>
<dbReference type="InterPro" id="IPR016186">
    <property type="entry name" value="C-type_lectin-like/link_sf"/>
</dbReference>
<dbReference type="InterPro" id="IPR016187">
    <property type="entry name" value="CTDL_fold"/>
</dbReference>
<reference evidence="2" key="2">
    <citation type="submission" date="2025-09" db="UniProtKB">
        <authorList>
            <consortium name="Ensembl"/>
        </authorList>
    </citation>
    <scope>IDENTIFICATION</scope>
</reference>
<dbReference type="Pfam" id="PF00059">
    <property type="entry name" value="Lectin_C"/>
    <property type="match status" value="1"/>
</dbReference>
<dbReference type="Proteomes" id="UP000472274">
    <property type="component" value="Unplaced"/>
</dbReference>
<sequence length="192" mass="21768">RCSSPSAPPQVSTPECTHLQLPLTSTEMEGVQPLRCMRATLHCPQRMDKMLLRDFLSVIIDSFFLAVSPFTGQGASKRYCTGMGSHLVVINLRDEQAFLSSWKVPKGTYTGTQAESYYIGLTHQEEKGQWRWVDQTPITRLQFWKDREPNNLDKEKCVAMDVRGNTLRGLRIGIISHYTATYQHCKTAATNI</sequence>
<reference evidence="2" key="1">
    <citation type="submission" date="2025-08" db="UniProtKB">
        <authorList>
            <consortium name="Ensembl"/>
        </authorList>
    </citation>
    <scope>IDENTIFICATION</scope>
</reference>
<feature type="domain" description="C-type lectin" evidence="1">
    <location>
        <begin position="76"/>
        <end position="164"/>
    </location>
</feature>
<evidence type="ECO:0000259" key="1">
    <source>
        <dbReference type="PROSITE" id="PS50041"/>
    </source>
</evidence>
<dbReference type="Ensembl" id="ENSTMTT00000022215.1">
    <property type="protein sequence ID" value="ENSTMTP00000021452.1"/>
    <property type="gene ID" value="ENSTMTG00000015673.1"/>
</dbReference>
<organism evidence="2 3">
    <name type="scientific">Terrapene triunguis</name>
    <name type="common">Three-toed box turtle</name>
    <dbReference type="NCBI Taxonomy" id="2587831"/>
    <lineage>
        <taxon>Eukaryota</taxon>
        <taxon>Metazoa</taxon>
        <taxon>Chordata</taxon>
        <taxon>Craniata</taxon>
        <taxon>Vertebrata</taxon>
        <taxon>Euteleostomi</taxon>
        <taxon>Archelosauria</taxon>
        <taxon>Testudinata</taxon>
        <taxon>Testudines</taxon>
        <taxon>Cryptodira</taxon>
        <taxon>Durocryptodira</taxon>
        <taxon>Testudinoidea</taxon>
        <taxon>Emydidae</taxon>
        <taxon>Terrapene</taxon>
    </lineage>
</organism>
<name>A0A674JNC1_9SAUR</name>
<keyword evidence="3" id="KW-1185">Reference proteome</keyword>
<dbReference type="InterPro" id="IPR001304">
    <property type="entry name" value="C-type_lectin-like"/>
</dbReference>